<dbReference type="InterPro" id="IPR009929">
    <property type="entry name" value="T3SS_YscO"/>
</dbReference>
<evidence type="ECO:0000313" key="2">
    <source>
        <dbReference type="EMBL" id="MDP9837211.1"/>
    </source>
</evidence>
<feature type="compositionally biased region" description="Basic and acidic residues" evidence="1">
    <location>
        <begin position="131"/>
        <end position="140"/>
    </location>
</feature>
<dbReference type="EMBL" id="JAUSRF010000005">
    <property type="protein sequence ID" value="MDP9837211.1"/>
    <property type="molecule type" value="Genomic_DNA"/>
</dbReference>
<gene>
    <name evidence="2" type="ORF">J2T09_001963</name>
</gene>
<reference evidence="2 3" key="1">
    <citation type="submission" date="2023-07" db="EMBL/GenBank/DDBJ databases">
        <title>Sorghum-associated microbial communities from plants grown in Nebraska, USA.</title>
        <authorList>
            <person name="Schachtman D."/>
        </authorList>
    </citation>
    <scope>NUCLEOTIDE SEQUENCE [LARGE SCALE GENOMIC DNA]</scope>
    <source>
        <strain evidence="2 3">DS1307</strain>
    </source>
</reference>
<proteinExistence type="predicted"/>
<accession>A0ABT9PRW5</accession>
<dbReference type="Pfam" id="PF07321">
    <property type="entry name" value="YscO"/>
    <property type="match status" value="1"/>
</dbReference>
<keyword evidence="3" id="KW-1185">Reference proteome</keyword>
<dbReference type="Proteomes" id="UP001241472">
    <property type="component" value="Unassembled WGS sequence"/>
</dbReference>
<name>A0ABT9PRW5_9HYPH</name>
<evidence type="ECO:0008006" key="4">
    <source>
        <dbReference type="Google" id="ProtNLM"/>
    </source>
</evidence>
<dbReference type="Gene3D" id="1.10.287.1700">
    <property type="match status" value="1"/>
</dbReference>
<evidence type="ECO:0000313" key="3">
    <source>
        <dbReference type="Proteomes" id="UP001241472"/>
    </source>
</evidence>
<evidence type="ECO:0000256" key="1">
    <source>
        <dbReference type="SAM" id="MobiDB-lite"/>
    </source>
</evidence>
<dbReference type="RefSeq" id="WP_306833706.1">
    <property type="nucleotide sequence ID" value="NZ_JAUSRF010000005.1"/>
</dbReference>
<protein>
    <recommendedName>
        <fullName evidence="4">Flagellar FliJ protein</fullName>
    </recommendedName>
</protein>
<feature type="region of interest" description="Disordered" evidence="1">
    <location>
        <begin position="131"/>
        <end position="161"/>
    </location>
</feature>
<sequence length="161" mass="18360">MSGLSDLSRLLDLRSLREERARAAVSVAASRLQNAERAVLVAEAEIDRHDRETGQKEQRFFAAMGMRPVTENELGRSRDLLGISDQKREGLVVARDEARQTVATRQTELTAVQAEWRQRLFERDKLSEAQDRLRRQELGRSDAASELEAEEMSADRMRMSC</sequence>
<comment type="caution">
    <text evidence="2">The sequence shown here is derived from an EMBL/GenBank/DDBJ whole genome shotgun (WGS) entry which is preliminary data.</text>
</comment>
<organism evidence="2 3">
    <name type="scientific">Neorhizobium huautlense</name>
    <dbReference type="NCBI Taxonomy" id="67774"/>
    <lineage>
        <taxon>Bacteria</taxon>
        <taxon>Pseudomonadati</taxon>
        <taxon>Pseudomonadota</taxon>
        <taxon>Alphaproteobacteria</taxon>
        <taxon>Hyphomicrobiales</taxon>
        <taxon>Rhizobiaceae</taxon>
        <taxon>Rhizobium/Agrobacterium group</taxon>
        <taxon>Neorhizobium</taxon>
    </lineage>
</organism>
<dbReference type="InterPro" id="IPR053716">
    <property type="entry name" value="Flag_assembly_chemotaxis_eff"/>
</dbReference>